<sequence>MNKKKIGAAFSLVAAVTAGATAYASTINNLESDRNTNAMFTPNYSDNTYDYNLVKSDYTNDLKNTAIANETRVVQNTAEKEEAVAKIEENAKEILKTSVINVVAKESVEEESQYVIADEETESEETTEVADEELNTSDDEVILYDDSKLPEVNEENAELASTEKTEEEQTSEEVVDDQGDEVLAYDDTKLDEALADQNEEDLEVAEADDEVVNYLDNNAEEVETEEKEESNQVVSKFVNVEALYIRSSKSMDDNTNAIRTLAAGDKVEGVIEGDWLKIEEGYLNLKYLSNEYPQNLVDTIQARKAAEAKKEEEARNAQQVQAKKEEESKAAQQEQIKKEEEAEATQQKEVKEEKQETPAKYGTPFSGWVHNTAVINVRDKAKTGNIIGTLAKGAKVEGEIADGWVRINYNGKTAFVSSYYLTTQAAQEAEKQALENAKAQQQAQQATVVEENKETPAEAQKAQQTVVEEVVDEEEIVAEQTAAPVVNQNGQQAANIASRFAGSPYVWGASDPSVGFDCSGLVTYAYRQLGVSLPHSSQAQFNNGYAVGINNLQPGDLVFFSNHSSIDHVGIVTSSDGTFIHASTPKSGVKYDNVYSNYYQKVFAGARRIF</sequence>
<feature type="region of interest" description="Disordered" evidence="6">
    <location>
        <begin position="118"/>
        <end position="177"/>
    </location>
</feature>
<dbReference type="InterPro" id="IPR051202">
    <property type="entry name" value="Peptidase_C40"/>
</dbReference>
<dbReference type="EMBL" id="JBGMEH010000006">
    <property type="protein sequence ID" value="MFO3716072.1"/>
    <property type="molecule type" value="Genomic_DNA"/>
</dbReference>
<dbReference type="PROSITE" id="PS51935">
    <property type="entry name" value="NLPC_P60"/>
    <property type="match status" value="1"/>
</dbReference>
<organism evidence="9 10">
    <name type="scientific">Anaerococcus cruorum</name>
    <dbReference type="NCBI Taxonomy" id="3115617"/>
    <lineage>
        <taxon>Bacteria</taxon>
        <taxon>Bacillati</taxon>
        <taxon>Bacillota</taxon>
        <taxon>Tissierellia</taxon>
        <taxon>Tissierellales</taxon>
        <taxon>Peptoniphilaceae</taxon>
        <taxon>Anaerococcus</taxon>
    </lineage>
</organism>
<feature type="coiled-coil region" evidence="5">
    <location>
        <begin position="424"/>
        <end position="454"/>
    </location>
</feature>
<evidence type="ECO:0000256" key="2">
    <source>
        <dbReference type="ARBA" id="ARBA00022670"/>
    </source>
</evidence>
<dbReference type="PANTHER" id="PTHR47053:SF1">
    <property type="entry name" value="MUREIN DD-ENDOPEPTIDASE MEPH-RELATED"/>
    <property type="match status" value="1"/>
</dbReference>
<dbReference type="Pfam" id="PF08239">
    <property type="entry name" value="SH3_3"/>
    <property type="match status" value="1"/>
</dbReference>
<dbReference type="Proteomes" id="UP001638015">
    <property type="component" value="Unassembled WGS sequence"/>
</dbReference>
<keyword evidence="5" id="KW-0175">Coiled coil</keyword>
<feature type="compositionally biased region" description="Basic and acidic residues" evidence="6">
    <location>
        <begin position="322"/>
        <end position="357"/>
    </location>
</feature>
<dbReference type="Gene3D" id="2.30.30.40">
    <property type="entry name" value="SH3 Domains"/>
    <property type="match status" value="1"/>
</dbReference>
<feature type="chain" id="PRO_5045460307" evidence="7">
    <location>
        <begin position="21"/>
        <end position="610"/>
    </location>
</feature>
<dbReference type="Pfam" id="PF00877">
    <property type="entry name" value="NLPC_P60"/>
    <property type="match status" value="1"/>
</dbReference>
<feature type="compositionally biased region" description="Acidic residues" evidence="6">
    <location>
        <begin position="118"/>
        <end position="143"/>
    </location>
</feature>
<dbReference type="SUPFAM" id="SSF54001">
    <property type="entry name" value="Cysteine proteinases"/>
    <property type="match status" value="1"/>
</dbReference>
<keyword evidence="3" id="KW-0378">Hydrolase</keyword>
<feature type="compositionally biased region" description="Acidic residues" evidence="6">
    <location>
        <begin position="165"/>
        <end position="177"/>
    </location>
</feature>
<keyword evidence="4" id="KW-0788">Thiol protease</keyword>
<reference evidence="9 10" key="1">
    <citation type="journal article" date="2025" name="Anaerobe">
        <title>Description of Anaerococcus kampingiae sp. nov., Anaerococcus groningensis sp. nov., Anaerococcus martiniensis sp. nov., and Anaerococcus cruorum sp. nov., isolated from human clinical specimens.</title>
        <authorList>
            <person name="Boiten K.E."/>
            <person name="Meijer J."/>
            <person name="van Wezel E.M."/>
            <person name="Veloo A.C.M."/>
        </authorList>
    </citation>
    <scope>NUCLEOTIDE SEQUENCE [LARGE SCALE GENOMIC DNA]</scope>
    <source>
        <strain evidence="9 10">ENR1039</strain>
    </source>
</reference>
<accession>A0ABW9MW55</accession>
<feature type="signal peptide" evidence="7">
    <location>
        <begin position="1"/>
        <end position="20"/>
    </location>
</feature>
<protein>
    <submittedName>
        <fullName evidence="9">NlpC/P60 family protein</fullName>
    </submittedName>
</protein>
<keyword evidence="10" id="KW-1185">Reference proteome</keyword>
<keyword evidence="7" id="KW-0732">Signal</keyword>
<gene>
    <name evidence="9" type="ORF">ACCQ40_04635</name>
</gene>
<comment type="caution">
    <text evidence="9">The sequence shown here is derived from an EMBL/GenBank/DDBJ whole genome shotgun (WGS) entry which is preliminary data.</text>
</comment>
<dbReference type="InterPro" id="IPR000064">
    <property type="entry name" value="NLP_P60_dom"/>
</dbReference>
<name>A0ABW9MW55_9FIRM</name>
<feature type="domain" description="NlpC/P60" evidence="8">
    <location>
        <begin position="487"/>
        <end position="610"/>
    </location>
</feature>
<evidence type="ECO:0000313" key="9">
    <source>
        <dbReference type="EMBL" id="MFO3716072.1"/>
    </source>
</evidence>
<proteinExistence type="inferred from homology"/>
<evidence type="ECO:0000256" key="7">
    <source>
        <dbReference type="SAM" id="SignalP"/>
    </source>
</evidence>
<dbReference type="SMART" id="SM00287">
    <property type="entry name" value="SH3b"/>
    <property type="match status" value="2"/>
</dbReference>
<evidence type="ECO:0000259" key="8">
    <source>
        <dbReference type="PROSITE" id="PS51935"/>
    </source>
</evidence>
<dbReference type="RefSeq" id="WP_410032809.1">
    <property type="nucleotide sequence ID" value="NZ_JBGMEH010000006.1"/>
</dbReference>
<dbReference type="InterPro" id="IPR003646">
    <property type="entry name" value="SH3-like_bac-type"/>
</dbReference>
<evidence type="ECO:0000256" key="4">
    <source>
        <dbReference type="ARBA" id="ARBA00022807"/>
    </source>
</evidence>
<keyword evidence="2" id="KW-0645">Protease</keyword>
<feature type="region of interest" description="Disordered" evidence="6">
    <location>
        <begin position="311"/>
        <end position="364"/>
    </location>
</feature>
<evidence type="ECO:0000256" key="5">
    <source>
        <dbReference type="SAM" id="Coils"/>
    </source>
</evidence>
<evidence type="ECO:0000256" key="1">
    <source>
        <dbReference type="ARBA" id="ARBA00007074"/>
    </source>
</evidence>
<evidence type="ECO:0000313" key="10">
    <source>
        <dbReference type="Proteomes" id="UP001638015"/>
    </source>
</evidence>
<dbReference type="Gene3D" id="3.90.1720.10">
    <property type="entry name" value="endopeptidase domain like (from Nostoc punctiforme)"/>
    <property type="match status" value="1"/>
</dbReference>
<evidence type="ECO:0000256" key="3">
    <source>
        <dbReference type="ARBA" id="ARBA00022801"/>
    </source>
</evidence>
<evidence type="ECO:0000256" key="6">
    <source>
        <dbReference type="SAM" id="MobiDB-lite"/>
    </source>
</evidence>
<dbReference type="InterPro" id="IPR038765">
    <property type="entry name" value="Papain-like_cys_pep_sf"/>
</dbReference>
<dbReference type="PANTHER" id="PTHR47053">
    <property type="entry name" value="MUREIN DD-ENDOPEPTIDASE MEPH-RELATED"/>
    <property type="match status" value="1"/>
</dbReference>
<comment type="similarity">
    <text evidence="1">Belongs to the peptidase C40 family.</text>
</comment>